<dbReference type="Proteomes" id="UP000515808">
    <property type="component" value="Chromosome"/>
</dbReference>
<organism evidence="3 4">
    <name type="scientific">Polaribacter pectinis</name>
    <dbReference type="NCBI Taxonomy" id="2738844"/>
    <lineage>
        <taxon>Bacteria</taxon>
        <taxon>Pseudomonadati</taxon>
        <taxon>Bacteroidota</taxon>
        <taxon>Flavobacteriia</taxon>
        <taxon>Flavobacteriales</taxon>
        <taxon>Flavobacteriaceae</taxon>
    </lineage>
</organism>
<dbReference type="KEGG" id="ppec:H9W90_02240"/>
<evidence type="ECO:0000313" key="4">
    <source>
        <dbReference type="Proteomes" id="UP000515808"/>
    </source>
</evidence>
<keyword evidence="1 3" id="KW-0378">Hydrolase</keyword>
<dbReference type="InterPro" id="IPR049492">
    <property type="entry name" value="BD-FAE-like_dom"/>
</dbReference>
<evidence type="ECO:0000313" key="3">
    <source>
        <dbReference type="EMBL" id="QNM85957.1"/>
    </source>
</evidence>
<dbReference type="AlphaFoldDB" id="A0A7G9LBF8"/>
<dbReference type="InterPro" id="IPR050300">
    <property type="entry name" value="GDXG_lipolytic_enzyme"/>
</dbReference>
<dbReference type="Pfam" id="PF20434">
    <property type="entry name" value="BD-FAE"/>
    <property type="match status" value="1"/>
</dbReference>
<sequence>MKTYFSFLLIFVFKICPAQTTYLDKVTKTTKKTYTYKKTKEYKLKLDFYKPRKLKGEVPLVIYVHGGGFSGGKRNDKNTINFATNLAERGYAVASISYRLTMQKLGFGCATNFKDKINAFNFASEDISYAVKFILDNKKKFNIDSKKIILVGTSAGAEAILNLVYVYNNKILARNFKFAGVISMAGAIVSTENITLKNAIPTQLFHGTKDKLVPYNIAPHHYCNKKDKGYLMLYGSKAISEKLNSLKKPFYLYTIKDGDHSWSGRPMQECTEEIIDFLYYDVLKNNKRQISFIKKSET</sequence>
<gene>
    <name evidence="3" type="ORF">H9W90_02240</name>
</gene>
<dbReference type="InterPro" id="IPR029058">
    <property type="entry name" value="AB_hydrolase_fold"/>
</dbReference>
<protein>
    <submittedName>
        <fullName evidence="3">Alpha/beta hydrolase</fullName>
    </submittedName>
</protein>
<evidence type="ECO:0000256" key="1">
    <source>
        <dbReference type="ARBA" id="ARBA00022801"/>
    </source>
</evidence>
<evidence type="ECO:0000259" key="2">
    <source>
        <dbReference type="Pfam" id="PF20434"/>
    </source>
</evidence>
<proteinExistence type="predicted"/>
<reference evidence="3 4" key="1">
    <citation type="submission" date="2020-08" db="EMBL/GenBank/DDBJ databases">
        <title>Polaribacter sp. L12M9 isolated from gut of the Korean scallop.</title>
        <authorList>
            <person name="Jeong Y.S."/>
        </authorList>
    </citation>
    <scope>NUCLEOTIDE SEQUENCE [LARGE SCALE GENOMIC DNA]</scope>
    <source>
        <strain evidence="3 4">L12M9</strain>
    </source>
</reference>
<dbReference type="SUPFAM" id="SSF53474">
    <property type="entry name" value="alpha/beta-Hydrolases"/>
    <property type="match status" value="1"/>
</dbReference>
<dbReference type="PANTHER" id="PTHR48081">
    <property type="entry name" value="AB HYDROLASE SUPERFAMILY PROTEIN C4A8.06C"/>
    <property type="match status" value="1"/>
</dbReference>
<dbReference type="EMBL" id="CP060695">
    <property type="protein sequence ID" value="QNM85957.1"/>
    <property type="molecule type" value="Genomic_DNA"/>
</dbReference>
<feature type="domain" description="BD-FAE-like" evidence="2">
    <location>
        <begin position="46"/>
        <end position="174"/>
    </location>
</feature>
<name>A0A7G9LBF8_9FLAO</name>
<keyword evidence="4" id="KW-1185">Reference proteome</keyword>
<accession>A0A7G9LBF8</accession>
<dbReference type="Gene3D" id="3.40.50.1820">
    <property type="entry name" value="alpha/beta hydrolase"/>
    <property type="match status" value="1"/>
</dbReference>
<dbReference type="RefSeq" id="WP_187482850.1">
    <property type="nucleotide sequence ID" value="NZ_CP060695.1"/>
</dbReference>
<dbReference type="GO" id="GO:0016787">
    <property type="term" value="F:hydrolase activity"/>
    <property type="evidence" value="ECO:0007669"/>
    <property type="project" value="UniProtKB-KW"/>
</dbReference>